<proteinExistence type="predicted"/>
<reference evidence="2" key="1">
    <citation type="journal article" date="2017" name="Nature">
        <title>The sunflower genome provides insights into oil metabolism, flowering and Asterid evolution.</title>
        <authorList>
            <person name="Badouin H."/>
            <person name="Gouzy J."/>
            <person name="Grassa C.J."/>
            <person name="Murat F."/>
            <person name="Staton S.E."/>
            <person name="Cottret L."/>
            <person name="Lelandais-Briere C."/>
            <person name="Owens G.L."/>
            <person name="Carrere S."/>
            <person name="Mayjonade B."/>
            <person name="Legrand L."/>
            <person name="Gill N."/>
            <person name="Kane N.C."/>
            <person name="Bowers J.E."/>
            <person name="Hubner S."/>
            <person name="Bellec A."/>
            <person name="Berard A."/>
            <person name="Berges H."/>
            <person name="Blanchet N."/>
            <person name="Boniface M.C."/>
            <person name="Brunel D."/>
            <person name="Catrice O."/>
            <person name="Chaidir N."/>
            <person name="Claudel C."/>
            <person name="Donnadieu C."/>
            <person name="Faraut T."/>
            <person name="Fievet G."/>
            <person name="Helmstetter N."/>
            <person name="King M."/>
            <person name="Knapp S.J."/>
            <person name="Lai Z."/>
            <person name="Le Paslier M.C."/>
            <person name="Lippi Y."/>
            <person name="Lorenzon L."/>
            <person name="Mandel J.R."/>
            <person name="Marage G."/>
            <person name="Marchand G."/>
            <person name="Marquand E."/>
            <person name="Bret-Mestries E."/>
            <person name="Morien E."/>
            <person name="Nambeesan S."/>
            <person name="Nguyen T."/>
            <person name="Pegot-Espagnet P."/>
            <person name="Pouilly N."/>
            <person name="Raftis F."/>
            <person name="Sallet E."/>
            <person name="Schiex T."/>
            <person name="Thomas J."/>
            <person name="Vandecasteele C."/>
            <person name="Vares D."/>
            <person name="Vear F."/>
            <person name="Vautrin S."/>
            <person name="Crespi M."/>
            <person name="Mangin B."/>
            <person name="Burke J.M."/>
            <person name="Salse J."/>
            <person name="Munos S."/>
            <person name="Vincourt P."/>
            <person name="Rieseberg L.H."/>
            <person name="Langlade N.B."/>
        </authorList>
    </citation>
    <scope>NUCLEOTIDE SEQUENCE</scope>
    <source>
        <tissue evidence="2">Leaves</tissue>
    </source>
</reference>
<feature type="compositionally biased region" description="Polar residues" evidence="1">
    <location>
        <begin position="86"/>
        <end position="118"/>
    </location>
</feature>
<feature type="compositionally biased region" description="Pro residues" evidence="1">
    <location>
        <begin position="71"/>
        <end position="82"/>
    </location>
</feature>
<gene>
    <name evidence="2" type="ORF">HanXRQr2_Chr11g0478631</name>
</gene>
<dbReference type="EMBL" id="MNCJ02000326">
    <property type="protein sequence ID" value="KAF5781023.1"/>
    <property type="molecule type" value="Genomic_DNA"/>
</dbReference>
<dbReference type="Gramene" id="mRNA:HanXRQr2_Chr11g0478631">
    <property type="protein sequence ID" value="CDS:HanXRQr2_Chr11g0478631.1"/>
    <property type="gene ID" value="HanXRQr2_Chr11g0478631"/>
</dbReference>
<feature type="region of interest" description="Disordered" evidence="1">
    <location>
        <begin position="164"/>
        <end position="187"/>
    </location>
</feature>
<dbReference type="AlphaFoldDB" id="A0A9K3HM51"/>
<evidence type="ECO:0000313" key="3">
    <source>
        <dbReference type="Proteomes" id="UP000215914"/>
    </source>
</evidence>
<protein>
    <submittedName>
        <fullName evidence="2">Uncharacterized protein</fullName>
    </submittedName>
</protein>
<name>A0A9K3HM51_HELAN</name>
<dbReference type="Proteomes" id="UP000215914">
    <property type="component" value="Unassembled WGS sequence"/>
</dbReference>
<keyword evidence="3" id="KW-1185">Reference proteome</keyword>
<feature type="compositionally biased region" description="Low complexity" evidence="1">
    <location>
        <begin position="57"/>
        <end position="70"/>
    </location>
</feature>
<accession>A0A9K3HM51</accession>
<reference evidence="2" key="2">
    <citation type="submission" date="2020-06" db="EMBL/GenBank/DDBJ databases">
        <title>Helianthus annuus Genome sequencing and assembly Release 2.</title>
        <authorList>
            <person name="Gouzy J."/>
            <person name="Langlade N."/>
            <person name="Munos S."/>
        </authorList>
    </citation>
    <scope>NUCLEOTIDE SEQUENCE</scope>
    <source>
        <tissue evidence="2">Leaves</tissue>
    </source>
</reference>
<comment type="caution">
    <text evidence="2">The sequence shown here is derived from an EMBL/GenBank/DDBJ whole genome shotgun (WGS) entry which is preliminary data.</text>
</comment>
<organism evidence="2 3">
    <name type="scientific">Helianthus annuus</name>
    <name type="common">Common sunflower</name>
    <dbReference type="NCBI Taxonomy" id="4232"/>
    <lineage>
        <taxon>Eukaryota</taxon>
        <taxon>Viridiplantae</taxon>
        <taxon>Streptophyta</taxon>
        <taxon>Embryophyta</taxon>
        <taxon>Tracheophyta</taxon>
        <taxon>Spermatophyta</taxon>
        <taxon>Magnoliopsida</taxon>
        <taxon>eudicotyledons</taxon>
        <taxon>Gunneridae</taxon>
        <taxon>Pentapetalae</taxon>
        <taxon>asterids</taxon>
        <taxon>campanulids</taxon>
        <taxon>Asterales</taxon>
        <taxon>Asteraceae</taxon>
        <taxon>Asteroideae</taxon>
        <taxon>Heliantheae alliance</taxon>
        <taxon>Heliantheae</taxon>
        <taxon>Helianthus</taxon>
    </lineage>
</organism>
<evidence type="ECO:0000256" key="1">
    <source>
        <dbReference type="SAM" id="MobiDB-lite"/>
    </source>
</evidence>
<feature type="compositionally biased region" description="Polar residues" evidence="1">
    <location>
        <begin position="164"/>
        <end position="174"/>
    </location>
</feature>
<sequence length="209" mass="22771">MVAHALSEAEFYQWMNESLVKLESQLQTVFNEFRSLQTAWETPQTQNSSPPSPPPVSVTASPVLAAKPIPISVPVPSPPPPVVSSMTPKQVSVTNQPPKKNFRRPTSNNHCSIPTPLTSKPVPASPQKATTTEPSSKPKPTPSLIQASMVSSGLRKVVYTSTTTEQVTQINGATPNRDWRPPWSYIKTAPNAAGRTEWRPPWCTVNDPA</sequence>
<feature type="region of interest" description="Disordered" evidence="1">
    <location>
        <begin position="40"/>
        <end position="144"/>
    </location>
</feature>
<evidence type="ECO:0000313" key="2">
    <source>
        <dbReference type="EMBL" id="KAF5781023.1"/>
    </source>
</evidence>